<dbReference type="Proteomes" id="UP000678499">
    <property type="component" value="Unassembled WGS sequence"/>
</dbReference>
<proteinExistence type="predicted"/>
<name>A0A7R9BL88_9CRUS</name>
<dbReference type="EMBL" id="CAJPEX010000804">
    <property type="protein sequence ID" value="CAG0917279.1"/>
    <property type="molecule type" value="Genomic_DNA"/>
</dbReference>
<dbReference type="OrthoDB" id="9990982at2759"/>
<evidence type="ECO:0000313" key="4">
    <source>
        <dbReference type="Proteomes" id="UP000678499"/>
    </source>
</evidence>
<feature type="compositionally biased region" description="Acidic residues" evidence="1">
    <location>
        <begin position="262"/>
        <end position="272"/>
    </location>
</feature>
<sequence length="499" mass="53802">MKGQDKEFDNPAYQVDVEQGSSISGPVTSDETEAVNIELVNAGDNRRVGFESESSDGYFMARSVSGAKSFYPLTDEDDEKVARRRRLLLLVLFFVAVGGLGVLIGAMIGDGSEDEKSQEGLGATSGALVAPRDGRGLLLNDIWPDEETPEDKDMVRGALEGEFMITNYRFSKKLLDTTTQGFKLTKMLLEEAISKMSVLLAEENVLIGVRSRVLRTRSLRTQGPGPVDPEDSDESPASAEPEPQNRPEHSQVSNSNEVIFSTDDDEDYDDESGLTLYRPDGEDEQEEAEDKHKSVITTSLPELPQMPWDLPEGVSPADLGFSVHSDDHAHEEPDVAPEPSPVLPRGKAGKSFDPLGSMTKSGEPAPEPVSVGVPEPVGEPAPSSEPEPEAVGSTSEPKAEPSNIEKVGLPQPEPSFKEVAGSPEPEPVQKQSHEPVNVSPEPQPESEPSAKPDAGSPEPKPEPVNKEAPVLGSLEPRNPPESLPEPEPMSTPEPEPKYP</sequence>
<feature type="compositionally biased region" description="Pro residues" evidence="1">
    <location>
        <begin position="477"/>
        <end position="493"/>
    </location>
</feature>
<keyword evidence="2" id="KW-0472">Membrane</keyword>
<feature type="region of interest" description="Disordered" evidence="1">
    <location>
        <begin position="1"/>
        <end position="30"/>
    </location>
</feature>
<reference evidence="3" key="1">
    <citation type="submission" date="2020-11" db="EMBL/GenBank/DDBJ databases">
        <authorList>
            <person name="Tran Van P."/>
        </authorList>
    </citation>
    <scope>NUCLEOTIDE SEQUENCE</scope>
</reference>
<evidence type="ECO:0000256" key="1">
    <source>
        <dbReference type="SAM" id="MobiDB-lite"/>
    </source>
</evidence>
<dbReference type="AlphaFoldDB" id="A0A7R9BL88"/>
<keyword evidence="2" id="KW-1133">Transmembrane helix</keyword>
<feature type="transmembrane region" description="Helical" evidence="2">
    <location>
        <begin position="87"/>
        <end position="108"/>
    </location>
</feature>
<keyword evidence="2" id="KW-0812">Transmembrane</keyword>
<evidence type="ECO:0000313" key="3">
    <source>
        <dbReference type="EMBL" id="CAD7277127.1"/>
    </source>
</evidence>
<feature type="compositionally biased region" description="Polar residues" evidence="1">
    <location>
        <begin position="250"/>
        <end position="259"/>
    </location>
</feature>
<feature type="compositionally biased region" description="Polar residues" evidence="1">
    <location>
        <begin position="19"/>
        <end position="29"/>
    </location>
</feature>
<feature type="compositionally biased region" description="Basic and acidic residues" evidence="1">
    <location>
        <begin position="324"/>
        <end position="333"/>
    </location>
</feature>
<protein>
    <submittedName>
        <fullName evidence="3">Uncharacterized protein</fullName>
    </submittedName>
</protein>
<dbReference type="EMBL" id="OA882841">
    <property type="protein sequence ID" value="CAD7277127.1"/>
    <property type="molecule type" value="Genomic_DNA"/>
</dbReference>
<feature type="region of interest" description="Disordered" evidence="1">
    <location>
        <begin position="218"/>
        <end position="499"/>
    </location>
</feature>
<accession>A0A7R9BL88</accession>
<feature type="compositionally biased region" description="Low complexity" evidence="1">
    <location>
        <begin position="362"/>
        <end position="376"/>
    </location>
</feature>
<keyword evidence="4" id="KW-1185">Reference proteome</keyword>
<evidence type="ECO:0000256" key="2">
    <source>
        <dbReference type="SAM" id="Phobius"/>
    </source>
</evidence>
<gene>
    <name evidence="3" type="ORF">NMOB1V02_LOCUS4868</name>
</gene>
<organism evidence="3">
    <name type="scientific">Notodromas monacha</name>
    <dbReference type="NCBI Taxonomy" id="399045"/>
    <lineage>
        <taxon>Eukaryota</taxon>
        <taxon>Metazoa</taxon>
        <taxon>Ecdysozoa</taxon>
        <taxon>Arthropoda</taxon>
        <taxon>Crustacea</taxon>
        <taxon>Oligostraca</taxon>
        <taxon>Ostracoda</taxon>
        <taxon>Podocopa</taxon>
        <taxon>Podocopida</taxon>
        <taxon>Cypridocopina</taxon>
        <taxon>Cypridoidea</taxon>
        <taxon>Cyprididae</taxon>
        <taxon>Notodromas</taxon>
    </lineage>
</organism>